<evidence type="ECO:0000256" key="2">
    <source>
        <dbReference type="SAM" id="MobiDB-lite"/>
    </source>
</evidence>
<feature type="region of interest" description="Disordered" evidence="2">
    <location>
        <begin position="436"/>
        <end position="459"/>
    </location>
</feature>
<evidence type="ECO:0000259" key="3">
    <source>
        <dbReference type="PROSITE" id="PS50157"/>
    </source>
</evidence>
<evidence type="ECO:0000313" key="5">
    <source>
        <dbReference type="Proteomes" id="UP000184255"/>
    </source>
</evidence>
<feature type="compositionally biased region" description="Basic and acidic residues" evidence="2">
    <location>
        <begin position="445"/>
        <end position="459"/>
    </location>
</feature>
<accession>A0A1L7T135</accession>
<dbReference type="GeneID" id="65083279"/>
<dbReference type="RefSeq" id="XP_041680108.1">
    <property type="nucleotide sequence ID" value="XM_041829335.1"/>
</dbReference>
<feature type="region of interest" description="Disordered" evidence="2">
    <location>
        <begin position="103"/>
        <end position="126"/>
    </location>
</feature>
<organism evidence="4 5">
    <name type="scientific">Fusarium mangiferae</name>
    <name type="common">Mango malformation disease fungus</name>
    <dbReference type="NCBI Taxonomy" id="192010"/>
    <lineage>
        <taxon>Eukaryota</taxon>
        <taxon>Fungi</taxon>
        <taxon>Dikarya</taxon>
        <taxon>Ascomycota</taxon>
        <taxon>Pezizomycotina</taxon>
        <taxon>Sordariomycetes</taxon>
        <taxon>Hypocreomycetidae</taxon>
        <taxon>Hypocreales</taxon>
        <taxon>Nectriaceae</taxon>
        <taxon>Fusarium</taxon>
        <taxon>Fusarium fujikuroi species complex</taxon>
    </lineage>
</organism>
<dbReference type="VEuPathDB" id="FungiDB:FMAN_04008"/>
<dbReference type="PANTHER" id="PTHR35391">
    <property type="entry name" value="C2H2-TYPE DOMAIN-CONTAINING PROTEIN-RELATED"/>
    <property type="match status" value="1"/>
</dbReference>
<dbReference type="InterPro" id="IPR013087">
    <property type="entry name" value="Znf_C2H2_type"/>
</dbReference>
<feature type="compositionally biased region" description="Acidic residues" evidence="2">
    <location>
        <begin position="106"/>
        <end position="115"/>
    </location>
</feature>
<proteinExistence type="predicted"/>
<dbReference type="PANTHER" id="PTHR35391:SF7">
    <property type="entry name" value="C2H2-TYPE DOMAIN-CONTAINING PROTEIN"/>
    <property type="match status" value="1"/>
</dbReference>
<evidence type="ECO:0000256" key="1">
    <source>
        <dbReference type="PROSITE-ProRule" id="PRU00042"/>
    </source>
</evidence>
<evidence type="ECO:0000313" key="4">
    <source>
        <dbReference type="EMBL" id="CVK89853.1"/>
    </source>
</evidence>
<dbReference type="EMBL" id="FCQH01000003">
    <property type="protein sequence ID" value="CVK89853.1"/>
    <property type="molecule type" value="Genomic_DNA"/>
</dbReference>
<keyword evidence="1" id="KW-0479">Metal-binding</keyword>
<keyword evidence="5" id="KW-1185">Reference proteome</keyword>
<dbReference type="PROSITE" id="PS00028">
    <property type="entry name" value="ZINC_FINGER_C2H2_1"/>
    <property type="match status" value="1"/>
</dbReference>
<keyword evidence="1" id="KW-0862">Zinc</keyword>
<dbReference type="GO" id="GO:0008270">
    <property type="term" value="F:zinc ion binding"/>
    <property type="evidence" value="ECO:0007669"/>
    <property type="project" value="UniProtKB-KW"/>
</dbReference>
<comment type="caution">
    <text evidence="4">The sequence shown here is derived from an EMBL/GenBank/DDBJ whole genome shotgun (WGS) entry which is preliminary data.</text>
</comment>
<feature type="compositionally biased region" description="Basic and acidic residues" evidence="2">
    <location>
        <begin position="116"/>
        <end position="126"/>
    </location>
</feature>
<gene>
    <name evidence="4" type="ORF">FMAN_04008</name>
</gene>
<name>A0A1L7T135_FUSMA</name>
<feature type="domain" description="C2H2-type" evidence="3">
    <location>
        <begin position="348"/>
        <end position="377"/>
    </location>
</feature>
<dbReference type="AlphaFoldDB" id="A0A1L7T135"/>
<dbReference type="PROSITE" id="PS50157">
    <property type="entry name" value="ZINC_FINGER_C2H2_2"/>
    <property type="match status" value="1"/>
</dbReference>
<dbReference type="SMART" id="SM00355">
    <property type="entry name" value="ZnF_C2H2"/>
    <property type="match status" value="3"/>
</dbReference>
<protein>
    <recommendedName>
        <fullName evidence="3">C2H2-type domain-containing protein</fullName>
    </recommendedName>
</protein>
<sequence>MSVRIDQLMRDCSADFEALVEQLEKDAISDFFKGTELKHFKNEQSRLIRWSQKVGAQYPGEKSLEQRLQNAQHVKLQTIRLLSNIQRLIQDAISITTGEKVPWDRIDDDEETTSDDENHSQDRLPETEMEQILAHIKELIDNLSYLGGPIGNAAPGNTTMGIPEDESTPSEPFDIQHVRSKHPMLDQAIAERLGKAISIRRKLFKDRKDGQDQGQELMTLDSDRVSASPTLESLTSQLELANLAHMTEEYPETRREISPGTSCSSSQILLIPDRIPDLPNGAIEGNPFRCVGCDEMIQVASKVAWKKHFYQDLRPYLCLEEDCSTPHYRYARRRDWMSHLLREHWTIYICPFGCDLRFTSRNECREHLRDQHSYDMAPAEIEDLVQLSTFNETEIPRNLYCALCKMRLEDVEEFRSHVDEHQRELALFAMPRRSRRKYPKPHMPRRTDFNSEHSPRNRW</sequence>
<keyword evidence="1" id="KW-0863">Zinc-finger</keyword>
<reference evidence="5" key="1">
    <citation type="journal article" date="2016" name="Genome Biol. Evol.">
        <title>Comparative 'omics' of the Fusarium fujikuroi species complex highlights differences in genetic potential and metabolite synthesis.</title>
        <authorList>
            <person name="Niehaus E.-M."/>
            <person name="Muensterkoetter M."/>
            <person name="Proctor R.H."/>
            <person name="Brown D.W."/>
            <person name="Sharon A."/>
            <person name="Idan Y."/>
            <person name="Oren-Young L."/>
            <person name="Sieber C.M."/>
            <person name="Novak O."/>
            <person name="Pencik A."/>
            <person name="Tarkowska D."/>
            <person name="Hromadova K."/>
            <person name="Freeman S."/>
            <person name="Maymon M."/>
            <person name="Elazar M."/>
            <person name="Youssef S.A."/>
            <person name="El-Shabrawy E.S.M."/>
            <person name="Shalaby A.B.A."/>
            <person name="Houterman P."/>
            <person name="Brock N.L."/>
            <person name="Burkhardt I."/>
            <person name="Tsavkelova E.A."/>
            <person name="Dickschat J.S."/>
            <person name="Galuszka P."/>
            <person name="Gueldener U."/>
            <person name="Tudzynski B."/>
        </authorList>
    </citation>
    <scope>NUCLEOTIDE SEQUENCE [LARGE SCALE GENOMIC DNA]</scope>
    <source>
        <strain evidence="5">MRC7560</strain>
    </source>
</reference>
<dbReference type="Proteomes" id="UP000184255">
    <property type="component" value="Unassembled WGS sequence"/>
</dbReference>